<dbReference type="Gene3D" id="2.50.20.20">
    <property type="match status" value="1"/>
</dbReference>
<reference evidence="1 2" key="1">
    <citation type="journal article" date="2019" name="Int. J. Syst. Evol. Microbiol.">
        <title>The Global Catalogue of Microorganisms (GCM) 10K type strain sequencing project: providing services to taxonomists for standard genome sequencing and annotation.</title>
        <authorList>
            <consortium name="The Broad Institute Genomics Platform"/>
            <consortium name="The Broad Institute Genome Sequencing Center for Infectious Disease"/>
            <person name="Wu L."/>
            <person name="Ma J."/>
        </authorList>
    </citation>
    <scope>NUCLEOTIDE SEQUENCE [LARGE SCALE GENOMIC DNA]</scope>
    <source>
        <strain evidence="1 2">JCM 13250</strain>
    </source>
</reference>
<organism evidence="1 2">
    <name type="scientific">Luedemannella flava</name>
    <dbReference type="NCBI Taxonomy" id="349316"/>
    <lineage>
        <taxon>Bacteria</taxon>
        <taxon>Bacillati</taxon>
        <taxon>Actinomycetota</taxon>
        <taxon>Actinomycetes</taxon>
        <taxon>Micromonosporales</taxon>
        <taxon>Micromonosporaceae</taxon>
        <taxon>Luedemannella</taxon>
    </lineage>
</organism>
<evidence type="ECO:0008006" key="3">
    <source>
        <dbReference type="Google" id="ProtNLM"/>
    </source>
</evidence>
<protein>
    <recommendedName>
        <fullName evidence="3">LppX_LprAFG lipoprotein</fullName>
    </recommendedName>
</protein>
<sequence>MAAAIGLAALAGCTPAPTPTPPTQAEPTLGRTVVDTVKSHRTATVTLAMESRNREGNRLTGTVEFTATGVNADLSGTIDATYQGTQAPARIRLVDGTMYVADYFTLPAGRTWVAIPLHQKLPDAGQWRWALLDQIAGFLGYIADERLMRELTYNPGSTTAPDGVPVRGARAKGSVEDLLATMSQAQQARLRDSVMGVQFVAYLDEGSLPHRLVASWINGPAADIAFTEWSRPQPVRAPPADEVHSGGTVA</sequence>
<proteinExistence type="predicted"/>
<keyword evidence="2" id="KW-1185">Reference proteome</keyword>
<comment type="caution">
    <text evidence="1">The sequence shown here is derived from an EMBL/GenBank/DDBJ whole genome shotgun (WGS) entry which is preliminary data.</text>
</comment>
<accession>A0ABN2LCL3</accession>
<name>A0ABN2LCL3_9ACTN</name>
<evidence type="ECO:0000313" key="2">
    <source>
        <dbReference type="Proteomes" id="UP001500218"/>
    </source>
</evidence>
<dbReference type="EMBL" id="BAAALT010000003">
    <property type="protein sequence ID" value="GAA1783443.1"/>
    <property type="molecule type" value="Genomic_DNA"/>
</dbReference>
<dbReference type="Proteomes" id="UP001500218">
    <property type="component" value="Unassembled WGS sequence"/>
</dbReference>
<gene>
    <name evidence="1" type="ORF">GCM10009682_01910</name>
</gene>
<evidence type="ECO:0000313" key="1">
    <source>
        <dbReference type="EMBL" id="GAA1783443.1"/>
    </source>
</evidence>